<dbReference type="GO" id="GO:0051539">
    <property type="term" value="F:4 iron, 4 sulfur cluster binding"/>
    <property type="evidence" value="ECO:0007669"/>
    <property type="project" value="UniProtKB-KW"/>
</dbReference>
<comment type="caution">
    <text evidence="8">The sequence shown here is derived from an EMBL/GenBank/DDBJ whole genome shotgun (WGS) entry which is preliminary data.</text>
</comment>
<dbReference type="InterPro" id="IPR004017">
    <property type="entry name" value="Cys_rich_dom"/>
</dbReference>
<evidence type="ECO:0000256" key="6">
    <source>
        <dbReference type="SAM" id="Phobius"/>
    </source>
</evidence>
<evidence type="ECO:0000313" key="8">
    <source>
        <dbReference type="EMBL" id="OGG44656.1"/>
    </source>
</evidence>
<keyword evidence="6" id="KW-1133">Transmembrane helix</keyword>
<dbReference type="GO" id="GO:0005886">
    <property type="term" value="C:plasma membrane"/>
    <property type="evidence" value="ECO:0007669"/>
    <property type="project" value="TreeGrafter"/>
</dbReference>
<dbReference type="Proteomes" id="UP000178606">
    <property type="component" value="Unassembled WGS sequence"/>
</dbReference>
<evidence type="ECO:0000313" key="9">
    <source>
        <dbReference type="Proteomes" id="UP000178606"/>
    </source>
</evidence>
<dbReference type="PROSITE" id="PS51379">
    <property type="entry name" value="4FE4S_FER_2"/>
    <property type="match status" value="1"/>
</dbReference>
<evidence type="ECO:0000259" key="7">
    <source>
        <dbReference type="PROSITE" id="PS51379"/>
    </source>
</evidence>
<feature type="transmembrane region" description="Helical" evidence="6">
    <location>
        <begin position="6"/>
        <end position="23"/>
    </location>
</feature>
<dbReference type="SUPFAM" id="SSF103501">
    <property type="entry name" value="Respiratory nitrate reductase 1 gamma chain"/>
    <property type="match status" value="1"/>
</dbReference>
<keyword evidence="6" id="KW-0472">Membrane</keyword>
<gene>
    <name evidence="8" type="ORF">A3F84_11430</name>
</gene>
<dbReference type="GO" id="GO:0016491">
    <property type="term" value="F:oxidoreductase activity"/>
    <property type="evidence" value="ECO:0007669"/>
    <property type="project" value="UniProtKB-KW"/>
</dbReference>
<dbReference type="SUPFAM" id="SSF46548">
    <property type="entry name" value="alpha-helical ferredoxin"/>
    <property type="match status" value="1"/>
</dbReference>
<evidence type="ECO:0000256" key="5">
    <source>
        <dbReference type="ARBA" id="ARBA00023014"/>
    </source>
</evidence>
<dbReference type="InterPro" id="IPR009051">
    <property type="entry name" value="Helical_ferredxn"/>
</dbReference>
<protein>
    <recommendedName>
        <fullName evidence="7">4Fe-4S ferredoxin-type domain-containing protein</fullName>
    </recommendedName>
</protein>
<evidence type="ECO:0000256" key="4">
    <source>
        <dbReference type="ARBA" id="ARBA00023004"/>
    </source>
</evidence>
<dbReference type="PANTHER" id="PTHR43255:SF1">
    <property type="entry name" value="IRON-SULFUR-BINDING OXIDOREDUCTASE FADF-RELATED"/>
    <property type="match status" value="1"/>
</dbReference>
<evidence type="ECO:0000256" key="2">
    <source>
        <dbReference type="ARBA" id="ARBA00022723"/>
    </source>
</evidence>
<feature type="transmembrane region" description="Helical" evidence="6">
    <location>
        <begin position="61"/>
        <end position="83"/>
    </location>
</feature>
<organism evidence="8 9">
    <name type="scientific">Handelsmanbacteria sp. (strain RIFCSPLOWO2_12_FULL_64_10)</name>
    <dbReference type="NCBI Taxonomy" id="1817868"/>
    <lineage>
        <taxon>Bacteria</taxon>
        <taxon>Candidatus Handelsmaniibacteriota</taxon>
    </lineage>
</organism>
<feature type="non-terminal residue" evidence="8">
    <location>
        <position position="1"/>
    </location>
</feature>
<dbReference type="Gene3D" id="1.10.1060.10">
    <property type="entry name" value="Alpha-helical ferredoxin"/>
    <property type="match status" value="1"/>
</dbReference>
<feature type="transmembrane region" description="Helical" evidence="6">
    <location>
        <begin position="128"/>
        <end position="149"/>
    </location>
</feature>
<dbReference type="PROSITE" id="PS00198">
    <property type="entry name" value="4FE4S_FER_1"/>
    <property type="match status" value="1"/>
</dbReference>
<dbReference type="Gene3D" id="1.20.950.20">
    <property type="entry name" value="Transmembrane di-heme cytochromes, Chain C"/>
    <property type="match status" value="1"/>
</dbReference>
<keyword evidence="5" id="KW-0411">Iron-sulfur</keyword>
<dbReference type="InterPro" id="IPR017896">
    <property type="entry name" value="4Fe4S_Fe-S-bd"/>
</dbReference>
<keyword evidence="2" id="KW-0479">Metal-binding</keyword>
<dbReference type="InterPro" id="IPR051460">
    <property type="entry name" value="HdrC_iron-sulfur_subunit"/>
</dbReference>
<evidence type="ECO:0000256" key="1">
    <source>
        <dbReference type="ARBA" id="ARBA00022485"/>
    </source>
</evidence>
<reference evidence="8 9" key="1">
    <citation type="journal article" date="2016" name="Nat. Commun.">
        <title>Thousands of microbial genomes shed light on interconnected biogeochemical processes in an aquifer system.</title>
        <authorList>
            <person name="Anantharaman K."/>
            <person name="Brown C.T."/>
            <person name="Hug L.A."/>
            <person name="Sharon I."/>
            <person name="Castelle C.J."/>
            <person name="Probst A.J."/>
            <person name="Thomas B.C."/>
            <person name="Singh A."/>
            <person name="Wilkins M.J."/>
            <person name="Karaoz U."/>
            <person name="Brodie E.L."/>
            <person name="Williams K.H."/>
            <person name="Hubbard S.S."/>
            <person name="Banfield J.F."/>
        </authorList>
    </citation>
    <scope>NUCLEOTIDE SEQUENCE [LARGE SCALE GENOMIC DNA]</scope>
    <source>
        <strain evidence="9">RIFCSPLOWO2_12_FULL_64_10</strain>
    </source>
</reference>
<dbReference type="Pfam" id="PF02754">
    <property type="entry name" value="CCG"/>
    <property type="match status" value="1"/>
</dbReference>
<dbReference type="EMBL" id="MFKF01000398">
    <property type="protein sequence ID" value="OGG44656.1"/>
    <property type="molecule type" value="Genomic_DNA"/>
</dbReference>
<proteinExistence type="predicted"/>
<dbReference type="PANTHER" id="PTHR43255">
    <property type="entry name" value="IRON-SULFUR-BINDING OXIDOREDUCTASE FADF-RELATED-RELATED"/>
    <property type="match status" value="1"/>
</dbReference>
<evidence type="ECO:0000256" key="3">
    <source>
        <dbReference type="ARBA" id="ARBA00023002"/>
    </source>
</evidence>
<keyword evidence="3" id="KW-0560">Oxidoreductase</keyword>
<name>A0A1F6C665_HANXR</name>
<dbReference type="AlphaFoldDB" id="A0A1F6C665"/>
<dbReference type="Pfam" id="PF13187">
    <property type="entry name" value="Fer4_9"/>
    <property type="match status" value="1"/>
</dbReference>
<accession>A0A1F6C665</accession>
<dbReference type="InterPro" id="IPR017900">
    <property type="entry name" value="4Fe4S_Fe_S_CS"/>
</dbReference>
<dbReference type="GO" id="GO:0046872">
    <property type="term" value="F:metal ion binding"/>
    <property type="evidence" value="ECO:0007669"/>
    <property type="project" value="UniProtKB-KW"/>
</dbReference>
<feature type="transmembrane region" description="Helical" evidence="6">
    <location>
        <begin position="191"/>
        <end position="209"/>
    </location>
</feature>
<keyword evidence="4" id="KW-0408">Iron</keyword>
<dbReference type="InterPro" id="IPR036197">
    <property type="entry name" value="NarG-like_sf"/>
</dbReference>
<keyword evidence="1" id="KW-0004">4Fe-4S</keyword>
<sequence length="663" mass="74094">LFLVAVGLFVWRVAFLVRLLRLGRPENRFDRIPARLKRVLVYVFGQLRLLEEPLIGIPHLIIFYGFLVFLLATAGMLLQGLFPGLDVPTVEQNRYLAPVVDLFAALVLGGLAVSSFRRFVLRPAGLQLTADAALVNVLIASLMVTYLLAEGFRLMVSPSEGGPWRPVGGWLAGLLKGSVSLPSGALAFYRLFWWMHALIVLSFLVYLPYSKHLHLLAAPFSVFFSRLDPPGRLPAPASPEQLGAERLEEFTWRQLLSAFACAECGRCERACPSFQCGEPCSPRQMIHNLKEQLLHYGPDLLRRARAAADGGEPALIGGLISPSELWGCTTCLACAERCPVFNEHLSIVVDLRRRLVERGEVGPRLEEALRNLTRYGNSFGQSERKRAVLTQGLGFRPKDARKEPVEWLWYLGEYACYHPTLQGITRSLARVLRAAEVDYGILYEAERNSGNDARRVGEEGLFELLREKNTSALKQAQFKGLFSMDPHVYNTLKNEYPGLNGDHNGVYHYTELLADLLKRGRLQATRKLPYRVTYHDPCYLGRYNGIYDPPRAVLRSLGVVLKEMPRSRHNSFCCCGGGGRVWMEETGEAHARPSEARVREAADVEGVEMLVVACPKDYVMFADALKTTGLEGRLAVKDLTELVEEAVSPSERRDSHGATEGQR</sequence>
<feature type="transmembrane region" description="Helical" evidence="6">
    <location>
        <begin position="95"/>
        <end position="116"/>
    </location>
</feature>
<feature type="domain" description="4Fe-4S ferredoxin-type" evidence="7">
    <location>
        <begin position="252"/>
        <end position="282"/>
    </location>
</feature>
<keyword evidence="6" id="KW-0812">Transmembrane</keyword>